<sequence length="287" mass="31573">MRFDKRVAIVTGAGNGLGRAYAEFLGKRGANVLVNDLQASAADEVVKYLGGGDKAVANYNSVVDGQNIVDAALQKWGRVDILINNAGILRDNSFAKMTRQEWDDVYKVHLEGTMRMIKASWDGMMKQEFGRIVNVTSASGLYGNFGQANYSAMKLGIVGLTFTLSKEGAKRNILANVVAPLAKSQMTEKILPDELKDKLSPEDAAAFVAFLCHENCDRTGNVYEVGGGWVAQTRWQRSPGVVFSKNELNLETISSKMDEIENFDAEQTQYPRNLQDTVTYVKNILNA</sequence>
<dbReference type="PRINTS" id="PR00080">
    <property type="entry name" value="SDRFAMILY"/>
</dbReference>
<dbReference type="PANTHER" id="PTHR45024">
    <property type="entry name" value="DEHYDROGENASES, SHORT CHAIN"/>
    <property type="match status" value="1"/>
</dbReference>
<evidence type="ECO:0000313" key="5">
    <source>
        <dbReference type="Proteomes" id="UP000054928"/>
    </source>
</evidence>
<evidence type="ECO:0000256" key="3">
    <source>
        <dbReference type="RuleBase" id="RU000363"/>
    </source>
</evidence>
<dbReference type="SUPFAM" id="SSF51735">
    <property type="entry name" value="NAD(P)-binding Rossmann-fold domains"/>
    <property type="match status" value="1"/>
</dbReference>
<dbReference type="Gene3D" id="3.40.50.720">
    <property type="entry name" value="NAD(P)-binding Rossmann-like Domain"/>
    <property type="match status" value="1"/>
</dbReference>
<reference evidence="5" key="1">
    <citation type="submission" date="2014-09" db="EMBL/GenBank/DDBJ databases">
        <authorList>
            <person name="Sharma Rahul"/>
            <person name="Thines Marco"/>
        </authorList>
    </citation>
    <scope>NUCLEOTIDE SEQUENCE [LARGE SCALE GENOMIC DNA]</scope>
</reference>
<comment type="similarity">
    <text evidence="1 3">Belongs to the short-chain dehydrogenases/reductases (SDR) family.</text>
</comment>
<evidence type="ECO:0000256" key="1">
    <source>
        <dbReference type="ARBA" id="ARBA00006484"/>
    </source>
</evidence>
<accession>A0A0P1AT56</accession>
<dbReference type="GO" id="GO:0016491">
    <property type="term" value="F:oxidoreductase activity"/>
    <property type="evidence" value="ECO:0007669"/>
    <property type="project" value="UniProtKB-KW"/>
</dbReference>
<dbReference type="CDD" id="cd05353">
    <property type="entry name" value="hydroxyacyl-CoA-like_DH_SDR_c-like"/>
    <property type="match status" value="1"/>
</dbReference>
<dbReference type="OMA" id="DRFFHKM"/>
<dbReference type="OrthoDB" id="3592703at2759"/>
<dbReference type="Proteomes" id="UP000054928">
    <property type="component" value="Unassembled WGS sequence"/>
</dbReference>
<dbReference type="InterPro" id="IPR002347">
    <property type="entry name" value="SDR_fam"/>
</dbReference>
<proteinExistence type="inferred from homology"/>
<dbReference type="EMBL" id="CCYD01001572">
    <property type="protein sequence ID" value="CEG45361.1"/>
    <property type="molecule type" value="Genomic_DNA"/>
</dbReference>
<dbReference type="InterPro" id="IPR036291">
    <property type="entry name" value="NAD(P)-bd_dom_sf"/>
</dbReference>
<dbReference type="AlphaFoldDB" id="A0A0P1AT56"/>
<dbReference type="GeneID" id="36396720"/>
<dbReference type="PRINTS" id="PR00081">
    <property type="entry name" value="GDHRDH"/>
</dbReference>
<keyword evidence="5" id="KW-1185">Reference proteome</keyword>
<evidence type="ECO:0000256" key="2">
    <source>
        <dbReference type="ARBA" id="ARBA00023002"/>
    </source>
</evidence>
<name>A0A0P1AT56_PLAHL</name>
<dbReference type="RefSeq" id="XP_024581730.1">
    <property type="nucleotide sequence ID" value="XM_024716097.1"/>
</dbReference>
<keyword evidence="2" id="KW-0560">Oxidoreductase</keyword>
<dbReference type="PANTHER" id="PTHR45024:SF2">
    <property type="entry name" value="SCP2 DOMAIN-CONTAINING PROTEIN"/>
    <property type="match status" value="1"/>
</dbReference>
<dbReference type="Gene3D" id="1.10.287.4290">
    <property type="match status" value="1"/>
</dbReference>
<dbReference type="Pfam" id="PF00106">
    <property type="entry name" value="adh_short"/>
    <property type="match status" value="1"/>
</dbReference>
<dbReference type="InterPro" id="IPR051687">
    <property type="entry name" value="Peroxisomal_Beta-Oxidation"/>
</dbReference>
<evidence type="ECO:0000313" key="4">
    <source>
        <dbReference type="EMBL" id="CEG45361.1"/>
    </source>
</evidence>
<dbReference type="STRING" id="4781.A0A0P1AT56"/>
<organism evidence="4 5">
    <name type="scientific">Plasmopara halstedii</name>
    <name type="common">Downy mildew of sunflower</name>
    <dbReference type="NCBI Taxonomy" id="4781"/>
    <lineage>
        <taxon>Eukaryota</taxon>
        <taxon>Sar</taxon>
        <taxon>Stramenopiles</taxon>
        <taxon>Oomycota</taxon>
        <taxon>Peronosporomycetes</taxon>
        <taxon>Peronosporales</taxon>
        <taxon>Peronosporaceae</taxon>
        <taxon>Plasmopara</taxon>
    </lineage>
</organism>
<protein>
    <submittedName>
        <fullName evidence="4">Peroxisomal multifunctional enzyme type</fullName>
    </submittedName>
</protein>